<dbReference type="Proteomes" id="UP000268162">
    <property type="component" value="Unassembled WGS sequence"/>
</dbReference>
<dbReference type="InterPro" id="IPR004179">
    <property type="entry name" value="Sec63-dom"/>
</dbReference>
<dbReference type="Gene3D" id="1.10.3380.10">
    <property type="entry name" value="Sec63 N-terminal domain-like domain"/>
    <property type="match status" value="1"/>
</dbReference>
<dbReference type="GO" id="GO:0003723">
    <property type="term" value="F:RNA binding"/>
    <property type="evidence" value="ECO:0007669"/>
    <property type="project" value="TreeGrafter"/>
</dbReference>
<keyword evidence="8" id="KW-0143">Chaperone</keyword>
<evidence type="ECO:0000313" key="12">
    <source>
        <dbReference type="EMBL" id="RKP38949.1"/>
    </source>
</evidence>
<dbReference type="GO" id="GO:0006614">
    <property type="term" value="P:SRP-dependent cotranslational protein targeting to membrane"/>
    <property type="evidence" value="ECO:0007669"/>
    <property type="project" value="TreeGrafter"/>
</dbReference>
<dbReference type="Pfam" id="PF02889">
    <property type="entry name" value="Sec63"/>
    <property type="match status" value="1"/>
</dbReference>
<dbReference type="CDD" id="cd06257">
    <property type="entry name" value="DnaJ"/>
    <property type="match status" value="1"/>
</dbReference>
<feature type="region of interest" description="Disordered" evidence="9">
    <location>
        <begin position="588"/>
        <end position="631"/>
    </location>
</feature>
<dbReference type="SMART" id="SM00271">
    <property type="entry name" value="DnaJ"/>
    <property type="match status" value="1"/>
</dbReference>
<dbReference type="EMBL" id="ML002313">
    <property type="protein sequence ID" value="RKP38949.1"/>
    <property type="molecule type" value="Genomic_DNA"/>
</dbReference>
<dbReference type="InterPro" id="IPR036869">
    <property type="entry name" value="J_dom_sf"/>
</dbReference>
<keyword evidence="4" id="KW-0256">Endoplasmic reticulum</keyword>
<dbReference type="PANTHER" id="PTHR24075:SF0">
    <property type="entry name" value="TRANSLOCATION PROTEIN SEC63 HOMOLOG"/>
    <property type="match status" value="1"/>
</dbReference>
<feature type="compositionally biased region" description="Acidic residues" evidence="9">
    <location>
        <begin position="589"/>
        <end position="602"/>
    </location>
</feature>
<feature type="domain" description="J" evidence="11">
    <location>
        <begin position="93"/>
        <end position="160"/>
    </location>
</feature>
<accession>A0A4V1J5G2</accession>
<comment type="subcellular location">
    <subcellularLocation>
        <location evidence="1">Endoplasmic reticulum membrane</location>
        <topology evidence="1">Multi-pass membrane protein</topology>
    </subcellularLocation>
</comment>
<keyword evidence="13" id="KW-1185">Reference proteome</keyword>
<dbReference type="Gene3D" id="2.60.40.150">
    <property type="entry name" value="C2 domain"/>
    <property type="match status" value="1"/>
</dbReference>
<dbReference type="InterPro" id="IPR001623">
    <property type="entry name" value="DnaJ_domain"/>
</dbReference>
<name>A0A4V1J5G2_9FUNG</name>
<dbReference type="SUPFAM" id="SSF158702">
    <property type="entry name" value="Sec63 N-terminal domain-like"/>
    <property type="match status" value="1"/>
</dbReference>
<evidence type="ECO:0000256" key="2">
    <source>
        <dbReference type="ARBA" id="ARBA00022448"/>
    </source>
</evidence>
<dbReference type="InterPro" id="IPR014756">
    <property type="entry name" value="Ig_E-set"/>
</dbReference>
<evidence type="ECO:0000256" key="4">
    <source>
        <dbReference type="ARBA" id="ARBA00022824"/>
    </source>
</evidence>
<dbReference type="Pfam" id="PF00226">
    <property type="entry name" value="DnaJ"/>
    <property type="match status" value="1"/>
</dbReference>
<evidence type="ECO:0000256" key="5">
    <source>
        <dbReference type="ARBA" id="ARBA00022927"/>
    </source>
</evidence>
<feature type="transmembrane region" description="Helical" evidence="10">
    <location>
        <begin position="12"/>
        <end position="33"/>
    </location>
</feature>
<dbReference type="SUPFAM" id="SSF46565">
    <property type="entry name" value="Chaperone J-domain"/>
    <property type="match status" value="1"/>
</dbReference>
<evidence type="ECO:0000256" key="6">
    <source>
        <dbReference type="ARBA" id="ARBA00022989"/>
    </source>
</evidence>
<evidence type="ECO:0000256" key="8">
    <source>
        <dbReference type="ARBA" id="ARBA00023186"/>
    </source>
</evidence>
<evidence type="ECO:0000259" key="11">
    <source>
        <dbReference type="PROSITE" id="PS50076"/>
    </source>
</evidence>
<keyword evidence="5" id="KW-0653">Protein transport</keyword>
<dbReference type="SUPFAM" id="SSF81296">
    <property type="entry name" value="E set domains"/>
    <property type="match status" value="1"/>
</dbReference>
<feature type="compositionally biased region" description="Acidic residues" evidence="9">
    <location>
        <begin position="622"/>
        <end position="631"/>
    </location>
</feature>
<dbReference type="AlphaFoldDB" id="A0A4V1J5G2"/>
<organism evidence="12 13">
    <name type="scientific">Dimargaris cristalligena</name>
    <dbReference type="NCBI Taxonomy" id="215637"/>
    <lineage>
        <taxon>Eukaryota</taxon>
        <taxon>Fungi</taxon>
        <taxon>Fungi incertae sedis</taxon>
        <taxon>Zoopagomycota</taxon>
        <taxon>Kickxellomycotina</taxon>
        <taxon>Dimargaritomycetes</taxon>
        <taxon>Dimargaritales</taxon>
        <taxon>Dimargaritaceae</taxon>
        <taxon>Dimargaris</taxon>
    </lineage>
</organism>
<keyword evidence="2" id="KW-0813">Transport</keyword>
<evidence type="ECO:0000256" key="7">
    <source>
        <dbReference type="ARBA" id="ARBA00023136"/>
    </source>
</evidence>
<dbReference type="PANTHER" id="PTHR24075">
    <property type="entry name" value="SEC63 DOMAIN-CONTAINING"/>
    <property type="match status" value="1"/>
</dbReference>
<dbReference type="STRING" id="215637.A0A4V1J5G2"/>
<dbReference type="Gene3D" id="1.10.287.110">
    <property type="entry name" value="DnaJ domain"/>
    <property type="match status" value="1"/>
</dbReference>
<evidence type="ECO:0000256" key="3">
    <source>
        <dbReference type="ARBA" id="ARBA00022692"/>
    </source>
</evidence>
<dbReference type="SMART" id="SM00973">
    <property type="entry name" value="Sec63"/>
    <property type="match status" value="1"/>
</dbReference>
<evidence type="ECO:0000256" key="10">
    <source>
        <dbReference type="SAM" id="Phobius"/>
    </source>
</evidence>
<feature type="transmembrane region" description="Helical" evidence="10">
    <location>
        <begin position="64"/>
        <end position="81"/>
    </location>
</feature>
<reference evidence="13" key="1">
    <citation type="journal article" date="2018" name="Nat. Microbiol.">
        <title>Leveraging single-cell genomics to expand the fungal tree of life.</title>
        <authorList>
            <person name="Ahrendt S.R."/>
            <person name="Quandt C.A."/>
            <person name="Ciobanu D."/>
            <person name="Clum A."/>
            <person name="Salamov A."/>
            <person name="Andreopoulos B."/>
            <person name="Cheng J.F."/>
            <person name="Woyke T."/>
            <person name="Pelin A."/>
            <person name="Henrissat B."/>
            <person name="Reynolds N.K."/>
            <person name="Benny G.L."/>
            <person name="Smith M.E."/>
            <person name="James T.Y."/>
            <person name="Grigoriev I.V."/>
        </authorList>
    </citation>
    <scope>NUCLEOTIDE SEQUENCE [LARGE SCALE GENOMIC DNA]</scope>
    <source>
        <strain evidence="13">RSA 468</strain>
    </source>
</reference>
<dbReference type="PROSITE" id="PS50076">
    <property type="entry name" value="DNAJ_2"/>
    <property type="match status" value="1"/>
</dbReference>
<dbReference type="InterPro" id="IPR035892">
    <property type="entry name" value="C2_domain_sf"/>
</dbReference>
<evidence type="ECO:0000313" key="13">
    <source>
        <dbReference type="Proteomes" id="UP000268162"/>
    </source>
</evidence>
<gene>
    <name evidence="12" type="ORF">BJ085DRAFT_36858</name>
</gene>
<dbReference type="GO" id="GO:0008320">
    <property type="term" value="F:protein transmembrane transporter activity"/>
    <property type="evidence" value="ECO:0007669"/>
    <property type="project" value="TreeGrafter"/>
</dbReference>
<keyword evidence="7 10" id="KW-0472">Membrane</keyword>
<feature type="transmembrane region" description="Helical" evidence="10">
    <location>
        <begin position="186"/>
        <end position="207"/>
    </location>
</feature>
<protein>
    <submittedName>
        <fullName evidence="12">Sec63 Brl domain-containing protein</fullName>
    </submittedName>
</protein>
<evidence type="ECO:0000256" key="1">
    <source>
        <dbReference type="ARBA" id="ARBA00004477"/>
    </source>
</evidence>
<proteinExistence type="predicted"/>
<keyword evidence="3 10" id="KW-0812">Transmembrane</keyword>
<sequence length="631" mass="71292">MKYNFDETGVNFNYFLLSFLVIVLVPATFSQLFSRKNDNFTAKTKKHYVCKHFNKRQSVLTKKTLFIILGWVATAFLVQHIRDTAVESAVSWDPFDILSIPSGSTPQQIKKQYRKLSLQFHPDKVDPADKDTSESKYIEITKAYKVLTDDAARENYEKYGHPDGRQSYDMVIALPQWLVESQSSPYVLALYGLLFGILMPIYVGLWWSRSKQLTKEGLHNKTMGLYFKELKEGVHVADMIDLLTASTEYELNPGYKPADDAELPALAEKVKLEVERVSGEAFEPSTKYTGPVTWKAKVLLYAHFYRVDVGSDRYREEQQIIVIEALHLLVGVRAIVEAYNWLYPTFYAIELGQMLVQAVPQYESPLLQLPHMTREAVTEIVARKPHLTNALKLKALDEDERQQALRSLTTEDFAELEAELARIPQISLRNPTFKVVGDEIITPRAIMTFTVELTTKGPLAPITPITPKAPRPSALGDDDLDIDEEDDGVDKLINRNNPDVPEVYAPYTSVCKHSFWWLVLGDPKSNRFTVDPVRITDLSSSKSVKLQFQAPQEPGTYGLTLYIKSDAYIGSDIHSELEFVVSNAADLPYESEPDDDISEPEVDSLAGQMAQMRNQQGGPAGPDDDQTSDDE</sequence>
<dbReference type="PRINTS" id="PR00625">
    <property type="entry name" value="JDOMAIN"/>
</dbReference>
<dbReference type="Gene3D" id="1.10.150.20">
    <property type="entry name" value="5' to 3' exonuclease, C-terminal subdomain"/>
    <property type="match status" value="1"/>
</dbReference>
<evidence type="ECO:0000256" key="9">
    <source>
        <dbReference type="SAM" id="MobiDB-lite"/>
    </source>
</evidence>
<keyword evidence="6 10" id="KW-1133">Transmembrane helix</keyword>
<dbReference type="GO" id="GO:0006620">
    <property type="term" value="P:post-translational protein targeting to endoplasmic reticulum membrane"/>
    <property type="evidence" value="ECO:0007669"/>
    <property type="project" value="TreeGrafter"/>
</dbReference>
<dbReference type="GO" id="GO:0031207">
    <property type="term" value="C:Sec62/Sec63 complex"/>
    <property type="evidence" value="ECO:0007669"/>
    <property type="project" value="TreeGrafter"/>
</dbReference>